<name>A0ABR3A7H0_9AGAR</name>
<feature type="compositionally biased region" description="Low complexity" evidence="3">
    <location>
        <begin position="441"/>
        <end position="450"/>
    </location>
</feature>
<dbReference type="InterPro" id="IPR050502">
    <property type="entry name" value="Euk_RNA-bind_prot"/>
</dbReference>
<dbReference type="InterPro" id="IPR035979">
    <property type="entry name" value="RBD_domain_sf"/>
</dbReference>
<keyword evidence="6" id="KW-1185">Reference proteome</keyword>
<evidence type="ECO:0000259" key="4">
    <source>
        <dbReference type="PROSITE" id="PS50102"/>
    </source>
</evidence>
<comment type="caution">
    <text evidence="5">The sequence shown here is derived from an EMBL/GenBank/DDBJ whole genome shotgun (WGS) entry which is preliminary data.</text>
</comment>
<reference evidence="5 6" key="1">
    <citation type="submission" date="2024-05" db="EMBL/GenBank/DDBJ databases">
        <title>A draft genome resource for the thread blight pathogen Marasmius tenuissimus strain MS-2.</title>
        <authorList>
            <person name="Yulfo-Soto G.E."/>
            <person name="Baruah I.K."/>
            <person name="Amoako-Attah I."/>
            <person name="Bukari Y."/>
            <person name="Meinhardt L.W."/>
            <person name="Bailey B.A."/>
            <person name="Cohen S.P."/>
        </authorList>
    </citation>
    <scope>NUCLEOTIDE SEQUENCE [LARGE SCALE GENOMIC DNA]</scope>
    <source>
        <strain evidence="5 6">MS-2</strain>
    </source>
</reference>
<sequence length="464" mass="51110">MTSQRKAFQPHVDDHSASVNAIKIVNLPNHVNRRDVIALFNTLIGDVQSTSEFRDAIGTHIEVVFSSRDAAKKALCMSGYTIGGCSLAVTPVERAEDCVPKRLDERRNLYVLGIPFDLTKGEFTAIFSRYGTVAHCVVLATVDNASRRRGFVVMSSHEEAKRAMMALTRTQIKGHTIDISWSIVQRSQGFLDGGDRTNLFEPSINSPTENTYNDNFLHPAASFDPLSAQSDDTFTLVFTPSNALLVTNLPFLLFSQTSDLEPLLCPFGEVKKLQIISIPSPQETTSALVEYTDISSAQEAKEYLEGQCYANYRINAEYACLSASMTPQIPATPELNIDYERGYPSHDRMGSIQRSSSTLPGPARCPSRVAFGGQNAPAKRPLQDISNSSYYTPQTATHHTFSALSTKTPISRTGSASSKWSFDSSRCSSRDQNQNQTQFTSYSGQSQQHHSFSHNKGRACAICD</sequence>
<dbReference type="CDD" id="cd00590">
    <property type="entry name" value="RRM_SF"/>
    <property type="match status" value="3"/>
</dbReference>
<dbReference type="EMBL" id="JBBXMP010000013">
    <property type="protein sequence ID" value="KAL0069256.1"/>
    <property type="molecule type" value="Genomic_DNA"/>
</dbReference>
<dbReference type="Gene3D" id="3.30.70.330">
    <property type="match status" value="3"/>
</dbReference>
<dbReference type="PROSITE" id="PS50102">
    <property type="entry name" value="RRM"/>
    <property type="match status" value="2"/>
</dbReference>
<evidence type="ECO:0000313" key="6">
    <source>
        <dbReference type="Proteomes" id="UP001437256"/>
    </source>
</evidence>
<feature type="region of interest" description="Disordered" evidence="3">
    <location>
        <begin position="342"/>
        <end position="451"/>
    </location>
</feature>
<dbReference type="SUPFAM" id="SSF54928">
    <property type="entry name" value="RNA-binding domain, RBD"/>
    <property type="match status" value="2"/>
</dbReference>
<dbReference type="PANTHER" id="PTHR48025:SF1">
    <property type="entry name" value="RRM DOMAIN-CONTAINING PROTEIN"/>
    <property type="match status" value="1"/>
</dbReference>
<gene>
    <name evidence="5" type="ORF">AAF712_003620</name>
</gene>
<accession>A0ABR3A7H0</accession>
<dbReference type="Proteomes" id="UP001437256">
    <property type="component" value="Unassembled WGS sequence"/>
</dbReference>
<feature type="domain" description="RRM" evidence="4">
    <location>
        <begin position="107"/>
        <end position="184"/>
    </location>
</feature>
<protein>
    <recommendedName>
        <fullName evidence="4">RRM domain-containing protein</fullName>
    </recommendedName>
</protein>
<dbReference type="Pfam" id="PF00076">
    <property type="entry name" value="RRM_1"/>
    <property type="match status" value="2"/>
</dbReference>
<evidence type="ECO:0000256" key="1">
    <source>
        <dbReference type="ARBA" id="ARBA00022884"/>
    </source>
</evidence>
<dbReference type="PANTHER" id="PTHR48025">
    <property type="entry name" value="OS02G0815200 PROTEIN"/>
    <property type="match status" value="1"/>
</dbReference>
<evidence type="ECO:0000313" key="5">
    <source>
        <dbReference type="EMBL" id="KAL0069256.1"/>
    </source>
</evidence>
<dbReference type="SMART" id="SM00360">
    <property type="entry name" value="RRM"/>
    <property type="match status" value="3"/>
</dbReference>
<dbReference type="InterPro" id="IPR012677">
    <property type="entry name" value="Nucleotide-bd_a/b_plait_sf"/>
</dbReference>
<evidence type="ECO:0000256" key="3">
    <source>
        <dbReference type="SAM" id="MobiDB-lite"/>
    </source>
</evidence>
<feature type="compositionally biased region" description="Polar residues" evidence="3">
    <location>
        <begin position="384"/>
        <end position="440"/>
    </location>
</feature>
<feature type="domain" description="RRM" evidence="4">
    <location>
        <begin position="242"/>
        <end position="321"/>
    </location>
</feature>
<proteinExistence type="predicted"/>
<organism evidence="5 6">
    <name type="scientific">Marasmius tenuissimus</name>
    <dbReference type="NCBI Taxonomy" id="585030"/>
    <lineage>
        <taxon>Eukaryota</taxon>
        <taxon>Fungi</taxon>
        <taxon>Dikarya</taxon>
        <taxon>Basidiomycota</taxon>
        <taxon>Agaricomycotina</taxon>
        <taxon>Agaricomycetes</taxon>
        <taxon>Agaricomycetidae</taxon>
        <taxon>Agaricales</taxon>
        <taxon>Marasmiineae</taxon>
        <taxon>Marasmiaceae</taxon>
        <taxon>Marasmius</taxon>
    </lineage>
</organism>
<keyword evidence="1 2" id="KW-0694">RNA-binding</keyword>
<dbReference type="InterPro" id="IPR000504">
    <property type="entry name" value="RRM_dom"/>
</dbReference>
<evidence type="ECO:0000256" key="2">
    <source>
        <dbReference type="PROSITE-ProRule" id="PRU00176"/>
    </source>
</evidence>